<dbReference type="Bgee" id="WBGene00206501">
    <property type="expression patterns" value="Expressed in adult organism and 1 other cell type or tissue"/>
</dbReference>
<dbReference type="PaxDb" id="6239-F14D7.18"/>
<reference evidence="1 2" key="1">
    <citation type="journal article" date="1998" name="Science">
        <title>Genome sequence of the nematode C. elegans: a platform for investigating biology.</title>
        <authorList>
            <consortium name="The C. elegans sequencing consortium"/>
            <person name="Sulson J.E."/>
            <person name="Waterston R."/>
        </authorList>
    </citation>
    <scope>NUCLEOTIDE SEQUENCE [LARGE SCALE GENOMIC DNA]</scope>
    <source>
        <strain evidence="1 2">Bristol N2</strain>
    </source>
</reference>
<organism evidence="1 2">
    <name type="scientific">Caenorhabditis elegans</name>
    <dbReference type="NCBI Taxonomy" id="6239"/>
    <lineage>
        <taxon>Eukaryota</taxon>
        <taxon>Metazoa</taxon>
        <taxon>Ecdysozoa</taxon>
        <taxon>Nematoda</taxon>
        <taxon>Chromadorea</taxon>
        <taxon>Rhabditida</taxon>
        <taxon>Rhabditina</taxon>
        <taxon>Rhabditomorpha</taxon>
        <taxon>Rhabditoidea</taxon>
        <taxon>Rhabditidae</taxon>
        <taxon>Peloderinae</taxon>
        <taxon>Caenorhabditis</taxon>
    </lineage>
</organism>
<evidence type="ECO:0000313" key="1">
    <source>
        <dbReference type="EMBL" id="CCC42168.1"/>
    </source>
</evidence>
<evidence type="ECO:0000313" key="2">
    <source>
        <dbReference type="Proteomes" id="UP000001940"/>
    </source>
</evidence>
<dbReference type="Proteomes" id="UP000001940">
    <property type="component" value="Chromosome V"/>
</dbReference>
<dbReference type="InParanoid" id="G1K0X8"/>
<sequence>MHAMQDIQYANNMVNFTNQFEFTAPDYDFHRGRFNTIFESTMINWTIGFSEQQSLITN</sequence>
<dbReference type="AGR" id="WB:WBGene00206501"/>
<evidence type="ECO:0000313" key="3">
    <source>
        <dbReference type="WormBase" id="F14D7.18"/>
    </source>
</evidence>
<dbReference type="HOGENOM" id="CLU_2981078_0_0_1"/>
<gene>
    <name evidence="1" type="ORF">CELE_F14D7.18</name>
    <name evidence="1 3" type="ORF">F14D7.18</name>
</gene>
<dbReference type="EMBL" id="BX284605">
    <property type="protein sequence ID" value="CCC42168.1"/>
    <property type="molecule type" value="Genomic_DNA"/>
</dbReference>
<dbReference type="AlphaFoldDB" id="G1K0X8"/>
<keyword evidence="2" id="KW-1185">Reference proteome</keyword>
<name>G1K0X8_CAEEL</name>
<protein>
    <submittedName>
        <fullName evidence="1">Uncharacterized protein</fullName>
    </submittedName>
</protein>
<accession>G1K0X8</accession>
<proteinExistence type="predicted"/>
<dbReference type="WormBase" id="F14D7.18">
    <property type="protein sequence ID" value="CE46229"/>
    <property type="gene ID" value="WBGene00206501"/>
</dbReference>